<gene>
    <name evidence="2" type="ORF">EVAR_99113_1</name>
</gene>
<evidence type="ECO:0000313" key="3">
    <source>
        <dbReference type="Proteomes" id="UP000299102"/>
    </source>
</evidence>
<dbReference type="OrthoDB" id="533508at2759"/>
<feature type="region of interest" description="Disordered" evidence="1">
    <location>
        <begin position="1"/>
        <end position="38"/>
    </location>
</feature>
<proteinExistence type="predicted"/>
<dbReference type="EMBL" id="BGZK01001563">
    <property type="protein sequence ID" value="GBP82422.1"/>
    <property type="molecule type" value="Genomic_DNA"/>
</dbReference>
<accession>A0A4C1Z522</accession>
<keyword evidence="3" id="KW-1185">Reference proteome</keyword>
<reference evidence="2 3" key="1">
    <citation type="journal article" date="2019" name="Commun. Biol.">
        <title>The bagworm genome reveals a unique fibroin gene that provides high tensile strength.</title>
        <authorList>
            <person name="Kono N."/>
            <person name="Nakamura H."/>
            <person name="Ohtoshi R."/>
            <person name="Tomita M."/>
            <person name="Numata K."/>
            <person name="Arakawa K."/>
        </authorList>
    </citation>
    <scope>NUCLEOTIDE SEQUENCE [LARGE SCALE GENOMIC DNA]</scope>
</reference>
<protein>
    <submittedName>
        <fullName evidence="2">Uncharacterized protein</fullName>
    </submittedName>
</protein>
<dbReference type="AlphaFoldDB" id="A0A4C1Z522"/>
<evidence type="ECO:0000313" key="2">
    <source>
        <dbReference type="EMBL" id="GBP82422.1"/>
    </source>
</evidence>
<sequence>MAYMDAHGQNPTPSQEVSLQWRRKASATSATADGLAPGASQTKTFCLQVIKKRPRKRFCLQVIKKRPRKPDVADVHEWCSAATVCQA</sequence>
<dbReference type="Proteomes" id="UP000299102">
    <property type="component" value="Unassembled WGS sequence"/>
</dbReference>
<comment type="caution">
    <text evidence="2">The sequence shown here is derived from an EMBL/GenBank/DDBJ whole genome shotgun (WGS) entry which is preliminary data.</text>
</comment>
<evidence type="ECO:0000256" key="1">
    <source>
        <dbReference type="SAM" id="MobiDB-lite"/>
    </source>
</evidence>
<organism evidence="2 3">
    <name type="scientific">Eumeta variegata</name>
    <name type="common">Bagworm moth</name>
    <name type="synonym">Eumeta japonica</name>
    <dbReference type="NCBI Taxonomy" id="151549"/>
    <lineage>
        <taxon>Eukaryota</taxon>
        <taxon>Metazoa</taxon>
        <taxon>Ecdysozoa</taxon>
        <taxon>Arthropoda</taxon>
        <taxon>Hexapoda</taxon>
        <taxon>Insecta</taxon>
        <taxon>Pterygota</taxon>
        <taxon>Neoptera</taxon>
        <taxon>Endopterygota</taxon>
        <taxon>Lepidoptera</taxon>
        <taxon>Glossata</taxon>
        <taxon>Ditrysia</taxon>
        <taxon>Tineoidea</taxon>
        <taxon>Psychidae</taxon>
        <taxon>Oiketicinae</taxon>
        <taxon>Eumeta</taxon>
    </lineage>
</organism>
<name>A0A4C1Z522_EUMVA</name>
<feature type="compositionally biased region" description="Polar residues" evidence="1">
    <location>
        <begin position="9"/>
        <end position="18"/>
    </location>
</feature>